<sequence length="315" mass="33762">MTPIALGRSGLTISPVVFGGNVFGWTLDEAGSFDMLDRMVQTGITTIDTADGYSRWVEGHEGGESETIIGKWFASRPGMRDKVQLITKVGTEVFGGGGLSKDWITTEVEHSLKRLQTDRIDLYFSHFPDDGTPHEETLAAYDTLIKAGKVRAIGASNFTAEQLTAAQSAAEANSLPAYDVIQPEYNLYARERFEGPIADFAQAHNLGVIPYFALAAGFLTGKYRTEADLKGPRGERSIGRYMNEKGQAILAAMDSVAEDTGASHAAIALAWMRQRPGVTAPIASATSATQFEALIEGATLSLSDDAMNALTKASA</sequence>
<organism evidence="3 4">
    <name type="scientific">Pseudooceanicola atlanticus</name>
    <dbReference type="NCBI Taxonomy" id="1461694"/>
    <lineage>
        <taxon>Bacteria</taxon>
        <taxon>Pseudomonadati</taxon>
        <taxon>Pseudomonadota</taxon>
        <taxon>Alphaproteobacteria</taxon>
        <taxon>Rhodobacterales</taxon>
        <taxon>Paracoccaceae</taxon>
        <taxon>Pseudooceanicola</taxon>
    </lineage>
</organism>
<protein>
    <submittedName>
        <fullName evidence="3">Alcohol dehydrogenase</fullName>
    </submittedName>
</protein>
<dbReference type="GO" id="GO:0005829">
    <property type="term" value="C:cytosol"/>
    <property type="evidence" value="ECO:0007669"/>
    <property type="project" value="UniProtKB-ARBA"/>
</dbReference>
<comment type="caution">
    <text evidence="3">The sequence shown here is derived from an EMBL/GenBank/DDBJ whole genome shotgun (WGS) entry which is preliminary data.</text>
</comment>
<dbReference type="GO" id="GO:0016491">
    <property type="term" value="F:oxidoreductase activity"/>
    <property type="evidence" value="ECO:0007669"/>
    <property type="project" value="UniProtKB-KW"/>
</dbReference>
<evidence type="ECO:0000256" key="1">
    <source>
        <dbReference type="ARBA" id="ARBA00023002"/>
    </source>
</evidence>
<dbReference type="InterPro" id="IPR036812">
    <property type="entry name" value="NAD(P)_OxRdtase_dom_sf"/>
</dbReference>
<proteinExistence type="predicted"/>
<reference evidence="3 4" key="1">
    <citation type="journal article" date="2015" name="Antonie Van Leeuwenhoek">
        <title>Pseudooceanicola atlanticus gen. nov. sp. nov., isolated from surface seawater of the Atlantic Ocean and reclassification of Oceanicola batsensis, Oceanicola marinus, Oceanicola nitratireducens, Oceanicola nanhaiensis, Oceanicola antarcticus and Oceanicola flagellatus, as Pseudooceanicola batsensis comb. nov., Pseudooceanicola marinus comb. nov., Pseudooceanicola nitratireducens comb. nov., Pseudooceanicola nanhaiensis comb. nov., Pseudooceanicola antarcticus comb. nov., and Pseudooceanicola flagellatus comb. nov.</title>
        <authorList>
            <person name="Lai Q."/>
            <person name="Li G."/>
            <person name="Liu X."/>
            <person name="Du Y."/>
            <person name="Sun F."/>
            <person name="Shao Z."/>
        </authorList>
    </citation>
    <scope>NUCLEOTIDE SEQUENCE [LARGE SCALE GENOMIC DNA]</scope>
    <source>
        <strain evidence="3 4">22II-s11g</strain>
    </source>
</reference>
<name>A0A0A0EBF7_9RHOB</name>
<dbReference type="RefSeq" id="WP_043752823.1">
    <property type="nucleotide sequence ID" value="NZ_AQQX01000011.1"/>
</dbReference>
<dbReference type="InterPro" id="IPR050523">
    <property type="entry name" value="AKR_Detox_Biosynth"/>
</dbReference>
<evidence type="ECO:0000313" key="4">
    <source>
        <dbReference type="Proteomes" id="UP000030004"/>
    </source>
</evidence>
<dbReference type="OrthoDB" id="9803483at2"/>
<dbReference type="InterPro" id="IPR023210">
    <property type="entry name" value="NADP_OxRdtase_dom"/>
</dbReference>
<dbReference type="Pfam" id="PF00248">
    <property type="entry name" value="Aldo_ket_red"/>
    <property type="match status" value="1"/>
</dbReference>
<keyword evidence="4" id="KW-1185">Reference proteome</keyword>
<dbReference type="FunFam" id="3.20.20.100:FF:000004">
    <property type="entry name" value="Oxidoreductase, aldo/keto reductase"/>
    <property type="match status" value="1"/>
</dbReference>
<dbReference type="AlphaFoldDB" id="A0A0A0EBF7"/>
<keyword evidence="1" id="KW-0560">Oxidoreductase</keyword>
<gene>
    <name evidence="3" type="ORF">ATO9_18625</name>
</gene>
<dbReference type="STRING" id="1461694.ATO9_18625"/>
<feature type="domain" description="NADP-dependent oxidoreductase" evidence="2">
    <location>
        <begin position="16"/>
        <end position="313"/>
    </location>
</feature>
<evidence type="ECO:0000313" key="3">
    <source>
        <dbReference type="EMBL" id="KGM47413.1"/>
    </source>
</evidence>
<dbReference type="eggNOG" id="COG0667">
    <property type="taxonomic scope" value="Bacteria"/>
</dbReference>
<dbReference type="PANTHER" id="PTHR43364:SF6">
    <property type="entry name" value="OXIDOREDUCTASE-RELATED"/>
    <property type="match status" value="1"/>
</dbReference>
<dbReference type="Gene3D" id="3.20.20.100">
    <property type="entry name" value="NADP-dependent oxidoreductase domain"/>
    <property type="match status" value="1"/>
</dbReference>
<accession>A0A0A0EBF7</accession>
<evidence type="ECO:0000259" key="2">
    <source>
        <dbReference type="Pfam" id="PF00248"/>
    </source>
</evidence>
<dbReference type="SUPFAM" id="SSF51430">
    <property type="entry name" value="NAD(P)-linked oxidoreductase"/>
    <property type="match status" value="1"/>
</dbReference>
<dbReference type="CDD" id="cd19081">
    <property type="entry name" value="AKR_AKR9C1"/>
    <property type="match status" value="1"/>
</dbReference>
<dbReference type="PANTHER" id="PTHR43364">
    <property type="entry name" value="NADH-SPECIFIC METHYLGLYOXAL REDUCTASE-RELATED"/>
    <property type="match status" value="1"/>
</dbReference>
<dbReference type="EMBL" id="AQQX01000011">
    <property type="protein sequence ID" value="KGM47413.1"/>
    <property type="molecule type" value="Genomic_DNA"/>
</dbReference>
<dbReference type="Proteomes" id="UP000030004">
    <property type="component" value="Unassembled WGS sequence"/>
</dbReference>